<dbReference type="GeneID" id="28831177"/>
<dbReference type="KEGG" id="psco:LY89DRAFT_759013"/>
<evidence type="ECO:0000256" key="1">
    <source>
        <dbReference type="SAM" id="Phobius"/>
    </source>
</evidence>
<sequence length="441" mass="50645">MKRSPCPTILVIGPSLVSASTFATNCTIPSLTTTIVTAPNSRGTLQILWSSLFTIFICIWTVQHLNVPGQRDGRDKNWRGDLKWAWKRFWTKFKWMLFSLIFPEFLLAKAVADWMAAKNTLKIERAYEDPLEWTLAHAFYINMGGFVTRSALRRNDLQGSKLLHLDITHVEIFRLLSYIKKLPITKEEVEDKSKADSLVKASAIAQVAWMVIQVAARTIEGLPVTQMEITACSFAACCFITYMFWWNKPKNINEATDLGLNWVEISERRTSSIVSMRILQIMLMYEWSSMAHINMSLYDQPPRNDSLLRTQRDEHRTQFYFSQGLMFGGIVLGATQCAAWKLDFPTKVDRDIWRFASIASASVVILFYALSLQEINSRWPDAVDRNLSKRKSPIFVVLSLLCGLIYTVCRMFILFESVYSLFHLSPEAFKTTWSTNLPHVN</sequence>
<accession>A0A194WTB8</accession>
<proteinExistence type="predicted"/>
<keyword evidence="1" id="KW-1133">Transmembrane helix</keyword>
<dbReference type="PANTHER" id="PTHR35043">
    <property type="entry name" value="TRANSCRIPTION FACTOR DOMAIN-CONTAINING PROTEIN"/>
    <property type="match status" value="1"/>
</dbReference>
<organism evidence="2 3">
    <name type="scientific">Mollisia scopiformis</name>
    <name type="common">Conifer needle endophyte fungus</name>
    <name type="synonym">Phialocephala scopiformis</name>
    <dbReference type="NCBI Taxonomy" id="149040"/>
    <lineage>
        <taxon>Eukaryota</taxon>
        <taxon>Fungi</taxon>
        <taxon>Dikarya</taxon>
        <taxon>Ascomycota</taxon>
        <taxon>Pezizomycotina</taxon>
        <taxon>Leotiomycetes</taxon>
        <taxon>Helotiales</taxon>
        <taxon>Mollisiaceae</taxon>
        <taxon>Mollisia</taxon>
    </lineage>
</organism>
<protein>
    <submittedName>
        <fullName evidence="2">Uncharacterized protein</fullName>
    </submittedName>
</protein>
<keyword evidence="3" id="KW-1185">Reference proteome</keyword>
<feature type="transmembrane region" description="Helical" evidence="1">
    <location>
        <begin position="352"/>
        <end position="372"/>
    </location>
</feature>
<dbReference type="PANTHER" id="PTHR35043:SF8">
    <property type="entry name" value="DUF4220 DOMAIN-CONTAINING PROTEIN"/>
    <property type="match status" value="1"/>
</dbReference>
<gene>
    <name evidence="2" type="ORF">LY89DRAFT_759013</name>
</gene>
<keyword evidence="1" id="KW-0472">Membrane</keyword>
<evidence type="ECO:0000313" key="3">
    <source>
        <dbReference type="Proteomes" id="UP000070700"/>
    </source>
</evidence>
<feature type="transmembrane region" description="Helical" evidence="1">
    <location>
        <begin position="95"/>
        <end position="115"/>
    </location>
</feature>
<dbReference type="Proteomes" id="UP000070700">
    <property type="component" value="Unassembled WGS sequence"/>
</dbReference>
<feature type="transmembrane region" description="Helical" evidence="1">
    <location>
        <begin position="392"/>
        <end position="415"/>
    </location>
</feature>
<evidence type="ECO:0000313" key="2">
    <source>
        <dbReference type="EMBL" id="KUJ11201.1"/>
    </source>
</evidence>
<keyword evidence="1" id="KW-0812">Transmembrane</keyword>
<dbReference type="OrthoDB" id="3061561at2759"/>
<dbReference type="EMBL" id="KQ947427">
    <property type="protein sequence ID" value="KUJ11201.1"/>
    <property type="molecule type" value="Genomic_DNA"/>
</dbReference>
<feature type="transmembrane region" description="Helical" evidence="1">
    <location>
        <begin position="47"/>
        <end position="67"/>
    </location>
</feature>
<dbReference type="InParanoid" id="A0A194WTB8"/>
<feature type="transmembrane region" description="Helical" evidence="1">
    <location>
        <begin position="318"/>
        <end position="340"/>
    </location>
</feature>
<name>A0A194WTB8_MOLSC</name>
<reference evidence="2 3" key="1">
    <citation type="submission" date="2015-10" db="EMBL/GenBank/DDBJ databases">
        <title>Full genome of DAOMC 229536 Phialocephala scopiformis, a fungal endophyte of spruce producing the potent anti-insectan compound rugulosin.</title>
        <authorList>
            <consortium name="DOE Joint Genome Institute"/>
            <person name="Walker A.K."/>
            <person name="Frasz S.L."/>
            <person name="Seifert K.A."/>
            <person name="Miller J.D."/>
            <person name="Mondo S.J."/>
            <person name="Labutti K."/>
            <person name="Lipzen A."/>
            <person name="Dockter R."/>
            <person name="Kennedy M."/>
            <person name="Grigoriev I.V."/>
            <person name="Spatafora J.W."/>
        </authorList>
    </citation>
    <scope>NUCLEOTIDE SEQUENCE [LARGE SCALE GENOMIC DNA]</scope>
    <source>
        <strain evidence="2 3">CBS 120377</strain>
    </source>
</reference>
<dbReference type="AlphaFoldDB" id="A0A194WTB8"/>
<dbReference type="RefSeq" id="XP_018065556.1">
    <property type="nucleotide sequence ID" value="XM_018221451.1"/>
</dbReference>